<dbReference type="AlphaFoldDB" id="A0AAJ2BGX0"/>
<evidence type="ECO:0000313" key="1">
    <source>
        <dbReference type="EMBL" id="MDR6234046.1"/>
    </source>
</evidence>
<evidence type="ECO:0000313" key="2">
    <source>
        <dbReference type="Proteomes" id="UP001268036"/>
    </source>
</evidence>
<proteinExistence type="predicted"/>
<reference evidence="1" key="1">
    <citation type="submission" date="2023-08" db="EMBL/GenBank/DDBJ databases">
        <title>Functional and genomic diversity of the sorghum phyllosphere microbiome.</title>
        <authorList>
            <person name="Shade A."/>
        </authorList>
    </citation>
    <scope>NUCLEOTIDE SEQUENCE</scope>
    <source>
        <strain evidence="1">SORGH_AS_0201</strain>
    </source>
</reference>
<accession>A0AAJ2BGX0</accession>
<dbReference type="RefSeq" id="WP_309757446.1">
    <property type="nucleotide sequence ID" value="NZ_JAVJAF010000001.1"/>
</dbReference>
<name>A0AAJ2BGX0_9PSED</name>
<protein>
    <submittedName>
        <fullName evidence="1">Uncharacterized protein</fullName>
    </submittedName>
</protein>
<dbReference type="EMBL" id="JAVJAF010000001">
    <property type="protein sequence ID" value="MDR6234046.1"/>
    <property type="molecule type" value="Genomic_DNA"/>
</dbReference>
<dbReference type="Proteomes" id="UP001268036">
    <property type="component" value="Unassembled WGS sequence"/>
</dbReference>
<sequence length="307" mass="33942">MYHTSLATYLGQPIMNFTLPTDPHELAWLTNIAISAHCDISAYGKWVFGHGVVCKSTVSHLLAETKSASVREYSGKLLPLLGALSAIDQYGTCYEPIPATFPTGLSNKSGIIKAAHNFLGISVNSPDSDALYALRNSLMHQSSLISVGAQSKPKHFWFEIENENNKNIFKHAKTPWNGIYNTRCADNKTIVNSKLVMDLAFTLIDKLKQAHSQAQLRLTLANGLQELLTSYVDLKFNISLHDSFIEYIGNIIYTELYGQPDGIRHAEKILSTLPQGLKDEAAKWLLAQLSGEKLSKISKAYPAVLHP</sequence>
<organism evidence="1 2">
    <name type="scientific">Pseudomonas oryzihabitans</name>
    <dbReference type="NCBI Taxonomy" id="47885"/>
    <lineage>
        <taxon>Bacteria</taxon>
        <taxon>Pseudomonadati</taxon>
        <taxon>Pseudomonadota</taxon>
        <taxon>Gammaproteobacteria</taxon>
        <taxon>Pseudomonadales</taxon>
        <taxon>Pseudomonadaceae</taxon>
        <taxon>Pseudomonas</taxon>
    </lineage>
</organism>
<comment type="caution">
    <text evidence="1">The sequence shown here is derived from an EMBL/GenBank/DDBJ whole genome shotgun (WGS) entry which is preliminary data.</text>
</comment>
<gene>
    <name evidence="1" type="ORF">QE440_001787</name>
</gene>